<proteinExistence type="predicted"/>
<dbReference type="AlphaFoldDB" id="A0A3D9L508"/>
<name>A0A3D9L508_MARFU</name>
<evidence type="ECO:0000313" key="1">
    <source>
        <dbReference type="EMBL" id="REE01115.1"/>
    </source>
</evidence>
<gene>
    <name evidence="1" type="ORF">C7460_104135</name>
</gene>
<dbReference type="EMBL" id="QREG01000004">
    <property type="protein sequence ID" value="REE01115.1"/>
    <property type="molecule type" value="Genomic_DNA"/>
</dbReference>
<protein>
    <submittedName>
        <fullName evidence="1">Uncharacterized protein</fullName>
    </submittedName>
</protein>
<sequence length="113" mass="13128">MNRKERRKVEKRAVREAHKIKQSKSFELVNAIKTLRDRGAIKINYSTYHVQLLRNLMWDSHDAQWQTNFTARLHAYLDGMTGKDPDAPDYKPLPLTITDLTSGELLITFSPES</sequence>
<evidence type="ECO:0000313" key="2">
    <source>
        <dbReference type="Proteomes" id="UP000256779"/>
    </source>
</evidence>
<organism evidence="1 2">
    <name type="scientific">Marinoscillum furvescens DSM 4134</name>
    <dbReference type="NCBI Taxonomy" id="1122208"/>
    <lineage>
        <taxon>Bacteria</taxon>
        <taxon>Pseudomonadati</taxon>
        <taxon>Bacteroidota</taxon>
        <taxon>Cytophagia</taxon>
        <taxon>Cytophagales</taxon>
        <taxon>Reichenbachiellaceae</taxon>
        <taxon>Marinoscillum</taxon>
    </lineage>
</organism>
<dbReference type="Proteomes" id="UP000256779">
    <property type="component" value="Unassembled WGS sequence"/>
</dbReference>
<comment type="caution">
    <text evidence="1">The sequence shown here is derived from an EMBL/GenBank/DDBJ whole genome shotgun (WGS) entry which is preliminary data.</text>
</comment>
<accession>A0A3D9L508</accession>
<reference evidence="1 2" key="1">
    <citation type="submission" date="2018-07" db="EMBL/GenBank/DDBJ databases">
        <title>Genomic Encyclopedia of Type Strains, Phase IV (KMG-IV): sequencing the most valuable type-strain genomes for metagenomic binning, comparative biology and taxonomic classification.</title>
        <authorList>
            <person name="Goeker M."/>
        </authorList>
    </citation>
    <scope>NUCLEOTIDE SEQUENCE [LARGE SCALE GENOMIC DNA]</scope>
    <source>
        <strain evidence="1 2">DSM 4134</strain>
    </source>
</reference>
<keyword evidence="2" id="KW-1185">Reference proteome</keyword>
<dbReference type="RefSeq" id="WP_115867203.1">
    <property type="nucleotide sequence ID" value="NZ_QREG01000004.1"/>
</dbReference>